<keyword evidence="3" id="KW-1185">Reference proteome</keyword>
<feature type="compositionally biased region" description="Basic and acidic residues" evidence="1">
    <location>
        <begin position="13"/>
        <end position="24"/>
    </location>
</feature>
<organism evidence="2 3">
    <name type="scientific">Lophiostoma macrostomum CBS 122681</name>
    <dbReference type="NCBI Taxonomy" id="1314788"/>
    <lineage>
        <taxon>Eukaryota</taxon>
        <taxon>Fungi</taxon>
        <taxon>Dikarya</taxon>
        <taxon>Ascomycota</taxon>
        <taxon>Pezizomycotina</taxon>
        <taxon>Dothideomycetes</taxon>
        <taxon>Pleosporomycetidae</taxon>
        <taxon>Pleosporales</taxon>
        <taxon>Lophiostomataceae</taxon>
        <taxon>Lophiostoma</taxon>
    </lineage>
</organism>
<dbReference type="Proteomes" id="UP000799324">
    <property type="component" value="Unassembled WGS sequence"/>
</dbReference>
<dbReference type="EMBL" id="MU004306">
    <property type="protein sequence ID" value="KAF2659590.1"/>
    <property type="molecule type" value="Genomic_DNA"/>
</dbReference>
<dbReference type="OrthoDB" id="3675232at2759"/>
<proteinExistence type="predicted"/>
<name>A0A6A6TI52_9PLEO</name>
<feature type="compositionally biased region" description="Basic and acidic residues" evidence="1">
    <location>
        <begin position="39"/>
        <end position="57"/>
    </location>
</feature>
<evidence type="ECO:0000256" key="1">
    <source>
        <dbReference type="SAM" id="MobiDB-lite"/>
    </source>
</evidence>
<evidence type="ECO:0000313" key="2">
    <source>
        <dbReference type="EMBL" id="KAF2659590.1"/>
    </source>
</evidence>
<sequence>MSRASSGGRRSGHLLEKQLMDFKESGSTVSPNKRGGRRSRLETLRQESFDLDNEKGRKSLRLRSKAPLNLKVSSGSEENEEIAGDDNAWAGAQGESSESKDAETIPDIDASDLDIGSSLDSPTPRYNTKRPRRAAKASSFMALRKVKAMQVEPRYRPSVNTKSEKEFSKEVEEAARSFAHRGQPILLQPLPLSRDRLIIDVYNVHFYAEDEAGDPWQSALSSSRFGGPRRHAPFRELHQLTDPDLTDSSDWAENIRWAKEQHLLYGSVWLEHDYSLETITEHRFQTLWVSKELVREGKLPPSPKTSYPKSWASG</sequence>
<evidence type="ECO:0000313" key="3">
    <source>
        <dbReference type="Proteomes" id="UP000799324"/>
    </source>
</evidence>
<reference evidence="2" key="1">
    <citation type="journal article" date="2020" name="Stud. Mycol.">
        <title>101 Dothideomycetes genomes: a test case for predicting lifestyles and emergence of pathogens.</title>
        <authorList>
            <person name="Haridas S."/>
            <person name="Albert R."/>
            <person name="Binder M."/>
            <person name="Bloem J."/>
            <person name="Labutti K."/>
            <person name="Salamov A."/>
            <person name="Andreopoulos B."/>
            <person name="Baker S."/>
            <person name="Barry K."/>
            <person name="Bills G."/>
            <person name="Bluhm B."/>
            <person name="Cannon C."/>
            <person name="Castanera R."/>
            <person name="Culley D."/>
            <person name="Daum C."/>
            <person name="Ezra D."/>
            <person name="Gonzalez J."/>
            <person name="Henrissat B."/>
            <person name="Kuo A."/>
            <person name="Liang C."/>
            <person name="Lipzen A."/>
            <person name="Lutzoni F."/>
            <person name="Magnuson J."/>
            <person name="Mondo S."/>
            <person name="Nolan M."/>
            <person name="Ohm R."/>
            <person name="Pangilinan J."/>
            <person name="Park H.-J."/>
            <person name="Ramirez L."/>
            <person name="Alfaro M."/>
            <person name="Sun H."/>
            <person name="Tritt A."/>
            <person name="Yoshinaga Y."/>
            <person name="Zwiers L.-H."/>
            <person name="Turgeon B."/>
            <person name="Goodwin S."/>
            <person name="Spatafora J."/>
            <person name="Crous P."/>
            <person name="Grigoriev I."/>
        </authorList>
    </citation>
    <scope>NUCLEOTIDE SEQUENCE</scope>
    <source>
        <strain evidence="2">CBS 122681</strain>
    </source>
</reference>
<gene>
    <name evidence="2" type="ORF">K491DRAFT_775528</name>
</gene>
<feature type="region of interest" description="Disordered" evidence="1">
    <location>
        <begin position="1"/>
        <end position="139"/>
    </location>
</feature>
<protein>
    <submittedName>
        <fullName evidence="2">Uncharacterized protein</fullName>
    </submittedName>
</protein>
<accession>A0A6A6TI52</accession>
<dbReference type="AlphaFoldDB" id="A0A6A6TI52"/>